<proteinExistence type="predicted"/>
<dbReference type="Proteomes" id="UP000008495">
    <property type="component" value="Unassembled WGS sequence"/>
</dbReference>
<dbReference type="PANTHER" id="PTHR36833:SF1">
    <property type="entry name" value="INTEGRAL MEMBRANE TRANSPORT PROTEIN"/>
    <property type="match status" value="1"/>
</dbReference>
<accession>K6UL75</accession>
<protein>
    <recommendedName>
        <fullName evidence="4">ABC transporter permease protein</fullName>
    </recommendedName>
</protein>
<dbReference type="PANTHER" id="PTHR36833">
    <property type="entry name" value="SLR0610 PROTEIN-RELATED"/>
    <property type="match status" value="1"/>
</dbReference>
<feature type="transmembrane region" description="Helical" evidence="1">
    <location>
        <begin position="136"/>
        <end position="163"/>
    </location>
</feature>
<feature type="transmembrane region" description="Helical" evidence="1">
    <location>
        <begin position="21"/>
        <end position="43"/>
    </location>
</feature>
<evidence type="ECO:0000256" key="1">
    <source>
        <dbReference type="SAM" id="Phobius"/>
    </source>
</evidence>
<dbReference type="InterPro" id="IPR010390">
    <property type="entry name" value="ABC-2_transporter-like"/>
</dbReference>
<dbReference type="OrthoDB" id="9788195at2"/>
<comment type="caution">
    <text evidence="2">The sequence shown here is derived from an EMBL/GenBank/DDBJ whole genome shotgun (WGS) entry which is preliminary data.</text>
</comment>
<feature type="transmembrane region" description="Helical" evidence="1">
    <location>
        <begin position="170"/>
        <end position="187"/>
    </location>
</feature>
<evidence type="ECO:0000313" key="2">
    <source>
        <dbReference type="EMBL" id="GAB76991.1"/>
    </source>
</evidence>
<evidence type="ECO:0008006" key="4">
    <source>
        <dbReference type="Google" id="ProtNLM"/>
    </source>
</evidence>
<reference evidence="2 3" key="1">
    <citation type="submission" date="2012-08" db="EMBL/GenBank/DDBJ databases">
        <title>Whole genome shotgun sequence of Austwickia chelonae NBRC 105200.</title>
        <authorList>
            <person name="Yoshida I."/>
            <person name="Hosoyama A."/>
            <person name="Tsuchikane K."/>
            <person name="Katsumata H."/>
            <person name="Ando Y."/>
            <person name="Ohji S."/>
            <person name="Hamada M."/>
            <person name="Tamura T."/>
            <person name="Yamazoe A."/>
            <person name="Yamazaki S."/>
            <person name="Fujita N."/>
        </authorList>
    </citation>
    <scope>NUCLEOTIDE SEQUENCE [LARGE SCALE GENOMIC DNA]</scope>
    <source>
        <strain evidence="2 3">NBRC 105200</strain>
    </source>
</reference>
<keyword evidence="1" id="KW-0812">Transmembrane</keyword>
<sequence length="257" mass="27846">MWWLTSYRLDLKSQASYRLDFAIQIAIWMVYASLPLVAVGVLVSKFPNSGMSVAEVALVYCAVQLGYEGSRMFGRALDDFHTETSKGNLDRLLIHPKPLLPLVVASRIFPRRIAGIAAGLMGGAMGLTGTSQPTTALVMLLIATASSVLIFSGLLTIYAAICFWTITRNLFADIVTGSLVTLSLAPIENFAWPLRMLVTHLIPIYPGIQRPIRSLSSSGGAINLVDFFFPIAAGAGFYAVSVAMFYVGRRVYQSPGS</sequence>
<name>K6UL75_9MICO</name>
<dbReference type="eggNOG" id="COG3694">
    <property type="taxonomic scope" value="Bacteria"/>
</dbReference>
<dbReference type="Pfam" id="PF06182">
    <property type="entry name" value="ABC2_membrane_6"/>
    <property type="match status" value="1"/>
</dbReference>
<dbReference type="RefSeq" id="WP_006501742.1">
    <property type="nucleotide sequence ID" value="NZ_BAGZ01000004.1"/>
</dbReference>
<organism evidence="2 3">
    <name type="scientific">Austwickia chelonae NBRC 105200</name>
    <dbReference type="NCBI Taxonomy" id="1184607"/>
    <lineage>
        <taxon>Bacteria</taxon>
        <taxon>Bacillati</taxon>
        <taxon>Actinomycetota</taxon>
        <taxon>Actinomycetes</taxon>
        <taxon>Micrococcales</taxon>
        <taxon>Dermatophilaceae</taxon>
        <taxon>Austwickia</taxon>
    </lineage>
</organism>
<dbReference type="AlphaFoldDB" id="K6UL75"/>
<evidence type="ECO:0000313" key="3">
    <source>
        <dbReference type="Proteomes" id="UP000008495"/>
    </source>
</evidence>
<gene>
    <name evidence="2" type="ORF">AUCHE_04_00310</name>
</gene>
<keyword evidence="3" id="KW-1185">Reference proteome</keyword>
<dbReference type="EMBL" id="BAGZ01000004">
    <property type="protein sequence ID" value="GAB76991.1"/>
    <property type="molecule type" value="Genomic_DNA"/>
</dbReference>
<dbReference type="STRING" id="100225.SAMN05421595_2126"/>
<keyword evidence="1" id="KW-0472">Membrane</keyword>
<feature type="transmembrane region" description="Helical" evidence="1">
    <location>
        <begin position="227"/>
        <end position="247"/>
    </location>
</feature>
<keyword evidence="1" id="KW-1133">Transmembrane helix</keyword>